<dbReference type="PANTHER" id="PTHR10544">
    <property type="entry name" value="60S RIBOSOMAL PROTEIN L28"/>
    <property type="match status" value="1"/>
</dbReference>
<dbReference type="InParanoid" id="A0A7N5P920"/>
<sequence length="87" mass="9755">MNMQNCSSFLIKRNKQTYSTEPNNLKACNFYHDGLIHCKTVGMELAAYDKYVVVVMNWRYGQQTLPPPACGPPSAKMPRPPSTASDT</sequence>
<evidence type="ECO:0000256" key="1">
    <source>
        <dbReference type="SAM" id="MobiDB-lite"/>
    </source>
</evidence>
<dbReference type="Gene3D" id="3.30.390.110">
    <property type="match status" value="1"/>
</dbReference>
<evidence type="ECO:0000313" key="3">
    <source>
        <dbReference type="Proteomes" id="UP000008912"/>
    </source>
</evidence>
<reference evidence="2" key="2">
    <citation type="submission" date="2025-08" db="UniProtKB">
        <authorList>
            <consortium name="Ensembl"/>
        </authorList>
    </citation>
    <scope>IDENTIFICATION</scope>
</reference>
<dbReference type="GO" id="GO:0005840">
    <property type="term" value="C:ribosome"/>
    <property type="evidence" value="ECO:0007669"/>
    <property type="project" value="InterPro"/>
</dbReference>
<dbReference type="GO" id="GO:0003735">
    <property type="term" value="F:structural constituent of ribosome"/>
    <property type="evidence" value="ECO:0007669"/>
    <property type="project" value="InterPro"/>
</dbReference>
<reference evidence="2" key="3">
    <citation type="submission" date="2025-09" db="UniProtKB">
        <authorList>
            <consortium name="Ensembl"/>
        </authorList>
    </citation>
    <scope>IDENTIFICATION</scope>
</reference>
<feature type="region of interest" description="Disordered" evidence="1">
    <location>
        <begin position="64"/>
        <end position="87"/>
    </location>
</feature>
<dbReference type="GeneTree" id="ENSGT01030000235945"/>
<protein>
    <submittedName>
        <fullName evidence="2">Uncharacterized protein</fullName>
    </submittedName>
</protein>
<keyword evidence="3" id="KW-1185">Reference proteome</keyword>
<dbReference type="AlphaFoldDB" id="A0A7N5P920"/>
<evidence type="ECO:0000313" key="2">
    <source>
        <dbReference type="Ensembl" id="ENSAMEP00000038800.1"/>
    </source>
</evidence>
<name>A0A7N5P920_AILME</name>
<proteinExistence type="predicted"/>
<dbReference type="GO" id="GO:0006412">
    <property type="term" value="P:translation"/>
    <property type="evidence" value="ECO:0007669"/>
    <property type="project" value="InterPro"/>
</dbReference>
<dbReference type="InterPro" id="IPR002672">
    <property type="entry name" value="Ribosomal_eL28"/>
</dbReference>
<reference evidence="2 3" key="1">
    <citation type="journal article" date="2010" name="Nature">
        <title>The sequence and de novo assembly of the giant panda genome.</title>
        <authorList>
            <person name="Li R."/>
            <person name="Fan W."/>
            <person name="Tian G."/>
            <person name="Zhu H."/>
            <person name="He L."/>
            <person name="Cai J."/>
            <person name="Huang Q."/>
            <person name="Cai Q."/>
            <person name="Li B."/>
            <person name="Bai Y."/>
            <person name="Zhang Z."/>
            <person name="Zhang Y."/>
            <person name="Wang W."/>
            <person name="Li J."/>
            <person name="Wei F."/>
            <person name="Li H."/>
            <person name="Jian M."/>
            <person name="Li J."/>
            <person name="Zhang Z."/>
            <person name="Nielsen R."/>
            <person name="Li D."/>
            <person name="Gu W."/>
            <person name="Yang Z."/>
            <person name="Xuan Z."/>
            <person name="Ryder O.A."/>
            <person name="Leung F.C."/>
            <person name="Zhou Y."/>
            <person name="Cao J."/>
            <person name="Sun X."/>
            <person name="Fu Y."/>
            <person name="Fang X."/>
            <person name="Guo X."/>
            <person name="Wang B."/>
            <person name="Hou R."/>
            <person name="Shen F."/>
            <person name="Mu B."/>
            <person name="Ni P."/>
            <person name="Lin R."/>
            <person name="Qian W."/>
            <person name="Wang G."/>
            <person name="Yu C."/>
            <person name="Nie W."/>
            <person name="Wang J."/>
            <person name="Wu Z."/>
            <person name="Liang H."/>
            <person name="Min J."/>
            <person name="Wu Q."/>
            <person name="Cheng S."/>
            <person name="Ruan J."/>
            <person name="Wang M."/>
            <person name="Shi Z."/>
            <person name="Wen M."/>
            <person name="Liu B."/>
            <person name="Ren X."/>
            <person name="Zheng H."/>
            <person name="Dong D."/>
            <person name="Cook K."/>
            <person name="Shan G."/>
            <person name="Zhang H."/>
            <person name="Kosiol C."/>
            <person name="Xie X."/>
            <person name="Lu Z."/>
            <person name="Zheng H."/>
            <person name="Li Y."/>
            <person name="Steiner C.C."/>
            <person name="Lam T.T."/>
            <person name="Lin S."/>
            <person name="Zhang Q."/>
            <person name="Li G."/>
            <person name="Tian J."/>
            <person name="Gong T."/>
            <person name="Liu H."/>
            <person name="Zhang D."/>
            <person name="Fang L."/>
            <person name="Ye C."/>
            <person name="Zhang J."/>
            <person name="Hu W."/>
            <person name="Xu A."/>
            <person name="Ren Y."/>
            <person name="Zhang G."/>
            <person name="Bruford M.W."/>
            <person name="Li Q."/>
            <person name="Ma L."/>
            <person name="Guo Y."/>
            <person name="An N."/>
            <person name="Hu Y."/>
            <person name="Zheng Y."/>
            <person name="Shi Y."/>
            <person name="Li Z."/>
            <person name="Liu Q."/>
            <person name="Chen Y."/>
            <person name="Zhao J."/>
            <person name="Qu N."/>
            <person name="Zhao S."/>
            <person name="Tian F."/>
            <person name="Wang X."/>
            <person name="Wang H."/>
            <person name="Xu L."/>
            <person name="Liu X."/>
            <person name="Vinar T."/>
            <person name="Wang Y."/>
            <person name="Lam T.W."/>
            <person name="Yiu S.M."/>
            <person name="Liu S."/>
            <person name="Zhang H."/>
            <person name="Li D."/>
            <person name="Huang Y."/>
            <person name="Wang X."/>
            <person name="Yang G."/>
            <person name="Jiang Z."/>
            <person name="Wang J."/>
            <person name="Qin N."/>
            <person name="Li L."/>
            <person name="Li J."/>
            <person name="Bolund L."/>
            <person name="Kristiansen K."/>
            <person name="Wong G.K."/>
            <person name="Olson M."/>
            <person name="Zhang X."/>
            <person name="Li S."/>
            <person name="Yang H."/>
            <person name="Wang J."/>
            <person name="Wang J."/>
        </authorList>
    </citation>
    <scope>NUCLEOTIDE SEQUENCE [LARGE SCALE GENOMIC DNA]</scope>
</reference>
<dbReference type="Proteomes" id="UP000008912">
    <property type="component" value="Unassembled WGS sequence"/>
</dbReference>
<dbReference type="Ensembl" id="ENSAMET00000030443.1">
    <property type="protein sequence ID" value="ENSAMEP00000038800.1"/>
    <property type="gene ID" value="ENSAMEG00000025763.1"/>
</dbReference>
<organism evidence="2 3">
    <name type="scientific">Ailuropoda melanoleuca</name>
    <name type="common">Giant panda</name>
    <dbReference type="NCBI Taxonomy" id="9646"/>
    <lineage>
        <taxon>Eukaryota</taxon>
        <taxon>Metazoa</taxon>
        <taxon>Chordata</taxon>
        <taxon>Craniata</taxon>
        <taxon>Vertebrata</taxon>
        <taxon>Euteleostomi</taxon>
        <taxon>Mammalia</taxon>
        <taxon>Eutheria</taxon>
        <taxon>Laurasiatheria</taxon>
        <taxon>Carnivora</taxon>
        <taxon>Caniformia</taxon>
        <taxon>Ursidae</taxon>
        <taxon>Ailuropoda</taxon>
    </lineage>
</organism>
<accession>A0A7N5P920</accession>